<dbReference type="Pfam" id="PF17900">
    <property type="entry name" value="Peptidase_M1_N"/>
    <property type="match status" value="1"/>
</dbReference>
<feature type="domain" description="ERAP1-like C-terminal" evidence="16">
    <location>
        <begin position="548"/>
        <end position="861"/>
    </location>
</feature>
<dbReference type="GO" id="GO:0070006">
    <property type="term" value="F:metalloaminopeptidase activity"/>
    <property type="evidence" value="ECO:0007669"/>
    <property type="project" value="TreeGrafter"/>
</dbReference>
<evidence type="ECO:0000313" key="18">
    <source>
        <dbReference type="EMBL" id="QGF22368.1"/>
    </source>
</evidence>
<dbReference type="EC" id="3.4.11.2" evidence="4"/>
<dbReference type="PANTHER" id="PTHR11533">
    <property type="entry name" value="PROTEASE M1 ZINC METALLOPROTEASE"/>
    <property type="match status" value="1"/>
</dbReference>
<keyword evidence="11" id="KW-0482">Metalloprotease</keyword>
<dbReference type="GO" id="GO:0005737">
    <property type="term" value="C:cytoplasm"/>
    <property type="evidence" value="ECO:0007669"/>
    <property type="project" value="TreeGrafter"/>
</dbReference>
<dbReference type="InterPro" id="IPR045357">
    <property type="entry name" value="Aminopeptidase_N-like_N"/>
</dbReference>
<dbReference type="SUPFAM" id="SSF55486">
    <property type="entry name" value="Metalloproteases ('zincins'), catalytic domain"/>
    <property type="match status" value="1"/>
</dbReference>
<keyword evidence="8" id="KW-0479">Metal-binding</keyword>
<dbReference type="Gene3D" id="1.10.390.10">
    <property type="entry name" value="Neutral Protease Domain 2"/>
    <property type="match status" value="1"/>
</dbReference>
<evidence type="ECO:0000256" key="9">
    <source>
        <dbReference type="ARBA" id="ARBA00022801"/>
    </source>
</evidence>
<dbReference type="GO" id="GO:0042277">
    <property type="term" value="F:peptide binding"/>
    <property type="evidence" value="ECO:0007669"/>
    <property type="project" value="TreeGrafter"/>
</dbReference>
<evidence type="ECO:0000259" key="17">
    <source>
        <dbReference type="Pfam" id="PF17900"/>
    </source>
</evidence>
<dbReference type="InterPro" id="IPR012778">
    <property type="entry name" value="Pept_M1_aminopeptidase"/>
</dbReference>
<dbReference type="GO" id="GO:0006508">
    <property type="term" value="P:proteolysis"/>
    <property type="evidence" value="ECO:0007669"/>
    <property type="project" value="UniProtKB-KW"/>
</dbReference>
<feature type="domain" description="Aminopeptidase N-like N-terminal" evidence="17">
    <location>
        <begin position="119"/>
        <end position="209"/>
    </location>
</feature>
<evidence type="ECO:0000256" key="11">
    <source>
        <dbReference type="ARBA" id="ARBA00023049"/>
    </source>
</evidence>
<sequence length="953" mass="104919">MYSENITREEARARAELVRTDAYRVLVDLTGRAPDGSGLADPEATFVSRSTVSFSSGAGETWIDLIAEQVLEATLDGQPLDTGAYDGARLPLILGEGTHELTVVGLCRYSHTGEGLHRFLDPADQHLYLYTQFEVADARRMYANFEQPSLKATFQLSVVAPQNWTVISNAPSTDPVVVPEDDALHGWDVWGQPYARWDFAPTVRISTYLTALVAGNYHRVHDTYSGPNGDIPLSLLCRESMVPHLDADRIFATTKQGFAVFEAAFGTPYPFGTYDQSFVPEFNAGAMENAGCVTHRDDYLFRSRVTAAAYENRDNTILHEMAHMWFGDLVTMSWWDDLWLNESFAEWASHFAMAEYHEHPEQPWVTFANQRKTWAYRQDQLPTTHPIAADMVDLLAVESNFDGITYAKGASALRQLVAYVGRDNFLAGVRRYFADHAYGNTTLQDLFDALEVASGRDLSGWAAQWLQIPGVSTLAADFDCDAEGRFTRFAVRQYVPQAYPVPRMHRMAIGLYNRVDDHAITRTSRVEIDIDGEVVDVVELVGAQRPDLVLLNDDDLTYAKVRLDGQSLATVVHHVGEIDSALARAVCWGAAWDMTRDGEMLAADYLSMVLGAVGRETDPTAVQRTLGQALTAITFYTPAEQRPRLTRDLEVGLAHLVAGAERGSDPQLTFVRTLAASATSDAAAEVVRAWFAGEEPVPGLEIDTDLRWHLLTQLARLGVVGTAEIDAELERDRTISGEQNAAAARAALPDATDKAEAWRLATAADIPNETQRSICLSFWRPGQEELLRPYAERFLDVIELMGAGSAGWDKKGIALRENVLKHLFPSLIADEAFLARLDAFLAEHELTTPIRRSLSESRDDALRALHAQSVARAHLATRQPHEEPSQLAIGEEPGDGSGAPAEDVPAIGEESTTIAGLPRGAAGEGDGTPEPEVDDDPTNQNLRPITEPINSED</sequence>
<organism evidence="18 19">
    <name type="scientific">Raineyella fluvialis</name>
    <dbReference type="NCBI Taxonomy" id="2662261"/>
    <lineage>
        <taxon>Bacteria</taxon>
        <taxon>Bacillati</taxon>
        <taxon>Actinomycetota</taxon>
        <taxon>Actinomycetes</taxon>
        <taxon>Propionibacteriales</taxon>
        <taxon>Propionibacteriaceae</taxon>
        <taxon>Raineyella</taxon>
    </lineage>
</organism>
<evidence type="ECO:0000256" key="12">
    <source>
        <dbReference type="ARBA" id="ARBA00029811"/>
    </source>
</evidence>
<dbReference type="AlphaFoldDB" id="A0A5Q2F6S2"/>
<accession>A0A5Q2F6S2</accession>
<dbReference type="Gene3D" id="2.60.40.1730">
    <property type="entry name" value="tricorn interacting facor f3 domain"/>
    <property type="match status" value="1"/>
</dbReference>
<dbReference type="Pfam" id="PF01433">
    <property type="entry name" value="Peptidase_M1"/>
    <property type="match status" value="1"/>
</dbReference>
<dbReference type="GO" id="GO:0008270">
    <property type="term" value="F:zinc ion binding"/>
    <property type="evidence" value="ECO:0007669"/>
    <property type="project" value="InterPro"/>
</dbReference>
<dbReference type="PANTHER" id="PTHR11533:SF174">
    <property type="entry name" value="PUROMYCIN-SENSITIVE AMINOPEPTIDASE-RELATED"/>
    <property type="match status" value="1"/>
</dbReference>
<evidence type="ECO:0000256" key="8">
    <source>
        <dbReference type="ARBA" id="ARBA00022723"/>
    </source>
</evidence>
<feature type="compositionally biased region" description="Acidic residues" evidence="14">
    <location>
        <begin position="927"/>
        <end position="937"/>
    </location>
</feature>
<dbReference type="GO" id="GO:0005615">
    <property type="term" value="C:extracellular space"/>
    <property type="evidence" value="ECO:0007669"/>
    <property type="project" value="TreeGrafter"/>
</dbReference>
<keyword evidence="7" id="KW-0645">Protease</keyword>
<comment type="cofactor">
    <cofactor evidence="2">
        <name>Zn(2+)</name>
        <dbReference type="ChEBI" id="CHEBI:29105"/>
    </cofactor>
</comment>
<evidence type="ECO:0000256" key="3">
    <source>
        <dbReference type="ARBA" id="ARBA00010136"/>
    </source>
</evidence>
<dbReference type="EMBL" id="CP045725">
    <property type="protein sequence ID" value="QGF22368.1"/>
    <property type="molecule type" value="Genomic_DNA"/>
</dbReference>
<dbReference type="Pfam" id="PF11838">
    <property type="entry name" value="ERAP1_C"/>
    <property type="match status" value="1"/>
</dbReference>
<comment type="catalytic activity">
    <reaction evidence="1">
        <text>Release of an N-terminal amino acid, Xaa-|-Yaa- from a peptide, amide or arylamide. Xaa is preferably Ala, but may be most amino acids including Pro (slow action). When a terminal hydrophobic residue is followed by a prolyl residue, the two may be released as an intact Xaa-Pro dipeptide.</text>
        <dbReference type="EC" id="3.4.11.2"/>
    </reaction>
</comment>
<dbReference type="GO" id="GO:0016285">
    <property type="term" value="F:alanyl aminopeptidase activity"/>
    <property type="evidence" value="ECO:0007669"/>
    <property type="project" value="UniProtKB-EC"/>
</dbReference>
<dbReference type="KEGG" id="rain:Rai3103_00215"/>
<evidence type="ECO:0000256" key="5">
    <source>
        <dbReference type="ARBA" id="ARBA00015611"/>
    </source>
</evidence>
<comment type="similarity">
    <text evidence="3">Belongs to the peptidase M1 family.</text>
</comment>
<evidence type="ECO:0000256" key="7">
    <source>
        <dbReference type="ARBA" id="ARBA00022670"/>
    </source>
</evidence>
<dbReference type="GO" id="GO:0016020">
    <property type="term" value="C:membrane"/>
    <property type="evidence" value="ECO:0007669"/>
    <property type="project" value="TreeGrafter"/>
</dbReference>
<gene>
    <name evidence="18" type="primary">pepN</name>
    <name evidence="18" type="ORF">Rai3103_00215</name>
</gene>
<evidence type="ECO:0000256" key="1">
    <source>
        <dbReference type="ARBA" id="ARBA00000098"/>
    </source>
</evidence>
<dbReference type="NCBIfam" id="TIGR02412">
    <property type="entry name" value="pepN_strep_liv"/>
    <property type="match status" value="1"/>
</dbReference>
<keyword evidence="6 18" id="KW-0031">Aminopeptidase</keyword>
<dbReference type="Proteomes" id="UP000386847">
    <property type="component" value="Chromosome"/>
</dbReference>
<proteinExistence type="inferred from homology"/>
<dbReference type="GO" id="GO:0043171">
    <property type="term" value="P:peptide catabolic process"/>
    <property type="evidence" value="ECO:0007669"/>
    <property type="project" value="TreeGrafter"/>
</dbReference>
<dbReference type="SUPFAM" id="SSF63737">
    <property type="entry name" value="Leukotriene A4 hydrolase N-terminal domain"/>
    <property type="match status" value="1"/>
</dbReference>
<evidence type="ECO:0000256" key="10">
    <source>
        <dbReference type="ARBA" id="ARBA00022833"/>
    </source>
</evidence>
<dbReference type="InterPro" id="IPR050344">
    <property type="entry name" value="Peptidase_M1_aminopeptidases"/>
</dbReference>
<evidence type="ECO:0000256" key="14">
    <source>
        <dbReference type="SAM" id="MobiDB-lite"/>
    </source>
</evidence>
<reference evidence="18 19" key="1">
    <citation type="submission" date="2019-10" db="EMBL/GenBank/DDBJ databases">
        <title>Genomic analysis of Raineyella sp. CBA3103.</title>
        <authorList>
            <person name="Roh S.W."/>
        </authorList>
    </citation>
    <scope>NUCLEOTIDE SEQUENCE [LARGE SCALE GENOMIC DNA]</scope>
    <source>
        <strain evidence="18 19">CBA3103</strain>
    </source>
</reference>
<feature type="region of interest" description="Disordered" evidence="14">
    <location>
        <begin position="875"/>
        <end position="953"/>
    </location>
</feature>
<evidence type="ECO:0000256" key="13">
    <source>
        <dbReference type="ARBA" id="ARBA00031533"/>
    </source>
</evidence>
<dbReference type="PRINTS" id="PR00756">
    <property type="entry name" value="ALADIPTASE"/>
</dbReference>
<dbReference type="FunFam" id="1.10.390.10:FF:000004">
    <property type="entry name" value="Aminopeptidase N"/>
    <property type="match status" value="1"/>
</dbReference>
<evidence type="ECO:0000256" key="6">
    <source>
        <dbReference type="ARBA" id="ARBA00022438"/>
    </source>
</evidence>
<dbReference type="RefSeq" id="WP_153570878.1">
    <property type="nucleotide sequence ID" value="NZ_CP045725.1"/>
</dbReference>
<evidence type="ECO:0000256" key="4">
    <source>
        <dbReference type="ARBA" id="ARBA00012564"/>
    </source>
</evidence>
<feature type="domain" description="Peptidase M1 membrane alanine aminopeptidase" evidence="15">
    <location>
        <begin position="253"/>
        <end position="465"/>
    </location>
</feature>
<keyword evidence="9 18" id="KW-0378">Hydrolase</keyword>
<dbReference type="InterPro" id="IPR001930">
    <property type="entry name" value="Peptidase_M1"/>
</dbReference>
<evidence type="ECO:0000313" key="19">
    <source>
        <dbReference type="Proteomes" id="UP000386847"/>
    </source>
</evidence>
<name>A0A5Q2F6S2_9ACTN</name>
<evidence type="ECO:0000259" key="16">
    <source>
        <dbReference type="Pfam" id="PF11838"/>
    </source>
</evidence>
<keyword evidence="10" id="KW-0862">Zinc</keyword>
<dbReference type="CDD" id="cd09602">
    <property type="entry name" value="M1_APN"/>
    <property type="match status" value="1"/>
</dbReference>
<dbReference type="InterPro" id="IPR027268">
    <property type="entry name" value="Peptidase_M4/M1_CTD_sf"/>
</dbReference>
<protein>
    <recommendedName>
        <fullName evidence="5">Aminopeptidase N</fullName>
        <ecNumber evidence="4">3.4.11.2</ecNumber>
    </recommendedName>
    <alternativeName>
        <fullName evidence="12">Alanine aminopeptidase</fullName>
    </alternativeName>
    <alternativeName>
        <fullName evidence="13">Lysyl aminopeptidase</fullName>
    </alternativeName>
</protein>
<dbReference type="InterPro" id="IPR024571">
    <property type="entry name" value="ERAP1-like_C_dom"/>
</dbReference>
<dbReference type="InterPro" id="IPR014782">
    <property type="entry name" value="Peptidase_M1_dom"/>
</dbReference>
<evidence type="ECO:0000259" key="15">
    <source>
        <dbReference type="Pfam" id="PF01433"/>
    </source>
</evidence>
<keyword evidence="19" id="KW-1185">Reference proteome</keyword>
<evidence type="ECO:0000256" key="2">
    <source>
        <dbReference type="ARBA" id="ARBA00001947"/>
    </source>
</evidence>
<dbReference type="InterPro" id="IPR042097">
    <property type="entry name" value="Aminopeptidase_N-like_N_sf"/>
</dbReference>